<evidence type="ECO:0000256" key="8">
    <source>
        <dbReference type="RuleBase" id="RU003979"/>
    </source>
</evidence>
<accession>A0A2M7ARY2</accession>
<evidence type="ECO:0000259" key="9">
    <source>
        <dbReference type="Pfam" id="PF00298"/>
    </source>
</evidence>
<comment type="function">
    <text evidence="6 8">Forms part of the ribosomal stalk which helps the ribosome interact with GTP-bound translation factors.</text>
</comment>
<dbReference type="FunFam" id="3.30.1550.10:FF:000005">
    <property type="entry name" value="50S ribosomal protein L11"/>
    <property type="match status" value="1"/>
</dbReference>
<dbReference type="InterPro" id="IPR006519">
    <property type="entry name" value="Ribosomal_uL11_bac-typ"/>
</dbReference>
<name>A0A2M7ARY2_9BACT</name>
<reference evidence="12" key="1">
    <citation type="submission" date="2017-09" db="EMBL/GenBank/DDBJ databases">
        <title>Depth-based differentiation of microbial function through sediment-hosted aquifers and enrichment of novel symbionts in the deep terrestrial subsurface.</title>
        <authorList>
            <person name="Probst A.J."/>
            <person name="Ladd B."/>
            <person name="Jarett J.K."/>
            <person name="Geller-Mcgrath D.E."/>
            <person name="Sieber C.M.K."/>
            <person name="Emerson J.B."/>
            <person name="Anantharaman K."/>
            <person name="Thomas B.C."/>
            <person name="Malmstrom R."/>
            <person name="Stieglmeier M."/>
            <person name="Klingl A."/>
            <person name="Woyke T."/>
            <person name="Ryan C.M."/>
            <person name="Banfield J.F."/>
        </authorList>
    </citation>
    <scope>NUCLEOTIDE SEQUENCE [LARGE SCALE GENOMIC DNA]</scope>
</reference>
<dbReference type="Pfam" id="PF03946">
    <property type="entry name" value="Ribosomal_L11_N"/>
    <property type="match status" value="1"/>
</dbReference>
<feature type="domain" description="Large ribosomal subunit protein uL11 C-terminal" evidence="9">
    <location>
        <begin position="71"/>
        <end position="139"/>
    </location>
</feature>
<evidence type="ECO:0000256" key="3">
    <source>
        <dbReference type="ARBA" id="ARBA00022884"/>
    </source>
</evidence>
<evidence type="ECO:0000259" key="10">
    <source>
        <dbReference type="Pfam" id="PF03946"/>
    </source>
</evidence>
<dbReference type="GO" id="GO:0003735">
    <property type="term" value="F:structural constituent of ribosome"/>
    <property type="evidence" value="ECO:0007669"/>
    <property type="project" value="InterPro"/>
</dbReference>
<dbReference type="InterPro" id="IPR020784">
    <property type="entry name" value="Ribosomal_uL11_N"/>
</dbReference>
<organism evidence="11 12">
    <name type="scientific">Candidatus Shapirobacteria bacterium CG06_land_8_20_14_3_00_40_12</name>
    <dbReference type="NCBI Taxonomy" id="1974881"/>
    <lineage>
        <taxon>Bacteria</taxon>
        <taxon>Candidatus Shapironibacteriota</taxon>
    </lineage>
</organism>
<dbReference type="NCBIfam" id="TIGR01632">
    <property type="entry name" value="L11_bact"/>
    <property type="match status" value="1"/>
</dbReference>
<dbReference type="Gene3D" id="1.10.10.250">
    <property type="entry name" value="Ribosomal protein L11, C-terminal domain"/>
    <property type="match status" value="1"/>
</dbReference>
<proteinExistence type="inferred from homology"/>
<dbReference type="SMART" id="SM00649">
    <property type="entry name" value="RL11"/>
    <property type="match status" value="1"/>
</dbReference>
<dbReference type="Proteomes" id="UP000231407">
    <property type="component" value="Unassembled WGS sequence"/>
</dbReference>
<dbReference type="PANTHER" id="PTHR11661:SF1">
    <property type="entry name" value="LARGE RIBOSOMAL SUBUNIT PROTEIN UL11M"/>
    <property type="match status" value="1"/>
</dbReference>
<keyword evidence="2 6" id="KW-0699">rRNA-binding</keyword>
<dbReference type="EMBL" id="PEWA01000031">
    <property type="protein sequence ID" value="PIU73389.1"/>
    <property type="molecule type" value="Genomic_DNA"/>
</dbReference>
<sequence length="141" mass="15057">MPKKIKIVVKLAIQAGAANPAPPVGTALGPQGIKIMDFCKEFNEKTENMKGSLIPAIITIYEDRSFDFVLKKPPVSDMIKKATGIEKGSGLTGREKIGKITQAQIKQIAEVKMVDLNTKDPAAAARMVAGTAVSMGFEVVD</sequence>
<evidence type="ECO:0000256" key="5">
    <source>
        <dbReference type="ARBA" id="ARBA00023274"/>
    </source>
</evidence>
<dbReference type="GO" id="GO:0070180">
    <property type="term" value="F:large ribosomal subunit rRNA binding"/>
    <property type="evidence" value="ECO:0007669"/>
    <property type="project" value="UniProtKB-UniRule"/>
</dbReference>
<dbReference type="InterPro" id="IPR036796">
    <property type="entry name" value="Ribosomal_uL11_N_sf"/>
</dbReference>
<comment type="similarity">
    <text evidence="1 6 7">Belongs to the universal ribosomal protein uL11 family.</text>
</comment>
<evidence type="ECO:0000256" key="6">
    <source>
        <dbReference type="HAMAP-Rule" id="MF_00736"/>
    </source>
</evidence>
<dbReference type="InterPro" id="IPR036769">
    <property type="entry name" value="Ribosomal_uL11_C_sf"/>
</dbReference>
<evidence type="ECO:0000256" key="7">
    <source>
        <dbReference type="RuleBase" id="RU003978"/>
    </source>
</evidence>
<dbReference type="SUPFAM" id="SSF54747">
    <property type="entry name" value="Ribosomal L11/L12e N-terminal domain"/>
    <property type="match status" value="1"/>
</dbReference>
<comment type="caution">
    <text evidence="11">The sequence shown here is derived from an EMBL/GenBank/DDBJ whole genome shotgun (WGS) entry which is preliminary data.</text>
</comment>
<protein>
    <recommendedName>
        <fullName evidence="6">Large ribosomal subunit protein uL11</fullName>
    </recommendedName>
</protein>
<dbReference type="PANTHER" id="PTHR11661">
    <property type="entry name" value="60S RIBOSOMAL PROTEIN L12"/>
    <property type="match status" value="1"/>
</dbReference>
<dbReference type="Pfam" id="PF00298">
    <property type="entry name" value="Ribosomal_L11"/>
    <property type="match status" value="1"/>
</dbReference>
<feature type="domain" description="Large ribosomal subunit protein uL11 N-terminal" evidence="10">
    <location>
        <begin position="9"/>
        <end position="66"/>
    </location>
</feature>
<keyword evidence="6 8" id="KW-0488">Methylation</keyword>
<keyword evidence="3 6" id="KW-0694">RNA-binding</keyword>
<comment type="subunit">
    <text evidence="6">Part of the ribosomal stalk of the 50S ribosomal subunit. Interacts with L10 and the large rRNA to form the base of the stalk. L10 forms an elongated spine to which L12 dimers bind in a sequential fashion forming a multimeric L10(L12)X complex.</text>
</comment>
<dbReference type="HAMAP" id="MF_00736">
    <property type="entry name" value="Ribosomal_uL11"/>
    <property type="match status" value="1"/>
</dbReference>
<evidence type="ECO:0000313" key="12">
    <source>
        <dbReference type="Proteomes" id="UP000231407"/>
    </source>
</evidence>
<dbReference type="GO" id="GO:0006412">
    <property type="term" value="P:translation"/>
    <property type="evidence" value="ECO:0007669"/>
    <property type="project" value="UniProtKB-UniRule"/>
</dbReference>
<dbReference type="InterPro" id="IPR020783">
    <property type="entry name" value="Ribosomal_uL11_C"/>
</dbReference>
<evidence type="ECO:0000256" key="4">
    <source>
        <dbReference type="ARBA" id="ARBA00022980"/>
    </source>
</evidence>
<comment type="PTM">
    <text evidence="6 8">One or more lysine residues are methylated.</text>
</comment>
<evidence type="ECO:0000256" key="1">
    <source>
        <dbReference type="ARBA" id="ARBA00010537"/>
    </source>
</evidence>
<dbReference type="CDD" id="cd00349">
    <property type="entry name" value="Ribosomal_L11"/>
    <property type="match status" value="1"/>
</dbReference>
<dbReference type="PROSITE" id="PS00359">
    <property type="entry name" value="RIBOSOMAL_L11"/>
    <property type="match status" value="1"/>
</dbReference>
<dbReference type="GO" id="GO:0022625">
    <property type="term" value="C:cytosolic large ribosomal subunit"/>
    <property type="evidence" value="ECO:0007669"/>
    <property type="project" value="TreeGrafter"/>
</dbReference>
<evidence type="ECO:0000256" key="2">
    <source>
        <dbReference type="ARBA" id="ARBA00022730"/>
    </source>
</evidence>
<dbReference type="AlphaFoldDB" id="A0A2M7ARY2"/>
<dbReference type="InterPro" id="IPR000911">
    <property type="entry name" value="Ribosomal_uL11"/>
</dbReference>
<dbReference type="Gene3D" id="3.30.1550.10">
    <property type="entry name" value="Ribosomal protein L11/L12, N-terminal domain"/>
    <property type="match status" value="1"/>
</dbReference>
<dbReference type="SUPFAM" id="SSF46906">
    <property type="entry name" value="Ribosomal protein L11, C-terminal domain"/>
    <property type="match status" value="1"/>
</dbReference>
<keyword evidence="4 6" id="KW-0689">Ribosomal protein</keyword>
<dbReference type="InterPro" id="IPR020785">
    <property type="entry name" value="Ribosomal_uL11_CS"/>
</dbReference>
<keyword evidence="5 6" id="KW-0687">Ribonucleoprotein</keyword>
<gene>
    <name evidence="6 11" type="primary">rplK</name>
    <name evidence="11" type="ORF">COS78_02580</name>
</gene>
<evidence type="ECO:0000313" key="11">
    <source>
        <dbReference type="EMBL" id="PIU73389.1"/>
    </source>
</evidence>